<evidence type="ECO:0000256" key="4">
    <source>
        <dbReference type="ARBA" id="ARBA00022989"/>
    </source>
</evidence>
<evidence type="ECO:0000313" key="7">
    <source>
        <dbReference type="EMBL" id="ADB84849.1"/>
    </source>
</evidence>
<comment type="subcellular location">
    <subcellularLocation>
        <location evidence="1">Membrane</location>
        <topology evidence="1">Single-pass membrane protein</topology>
    </subcellularLocation>
</comment>
<reference evidence="8" key="1">
    <citation type="submission" date="2009-12" db="EMBL/GenBank/DDBJ databases">
        <title>Characterization of type IV pili in the life cycle of the predator bacterium Bdellovibrio.</title>
        <authorList>
            <person name="Mahmoud K.K."/>
            <person name="Koval S.F."/>
        </authorList>
    </citation>
    <scope>NUCLEOTIDE SEQUENCE</scope>
    <source>
        <strain evidence="8">109JA</strain>
    </source>
</reference>
<dbReference type="InterPro" id="IPR045584">
    <property type="entry name" value="Pilin-like"/>
</dbReference>
<evidence type="ECO:0000256" key="3">
    <source>
        <dbReference type="ARBA" id="ARBA00022692"/>
    </source>
</evidence>
<evidence type="ECO:0000313" key="8">
    <source>
        <dbReference type="EMBL" id="ADB84850.1"/>
    </source>
</evidence>
<keyword evidence="3 6" id="KW-0812">Transmembrane</keyword>
<protein>
    <submittedName>
        <fullName evidence="8">Type IV fimbrial subunit</fullName>
    </submittedName>
</protein>
<dbReference type="Pfam" id="PF14245">
    <property type="entry name" value="Pilin_PilA"/>
    <property type="match status" value="1"/>
</dbReference>
<dbReference type="Gene3D" id="3.30.700.10">
    <property type="entry name" value="Glycoprotein, Type 4 Pilin"/>
    <property type="match status" value="1"/>
</dbReference>
<feature type="transmembrane region" description="Helical" evidence="6">
    <location>
        <begin position="12"/>
        <end position="35"/>
    </location>
</feature>
<gene>
    <name evidence="8" type="primary">pilA</name>
</gene>
<reference evidence="7" key="2">
    <citation type="journal article" date="2010" name="Microbiology">
        <title>Characterization of type IV pili in the life cycle of the predator bacterium Bdellovibrio.</title>
        <authorList>
            <person name="Mahmoud K.K."/>
            <person name="Koval S.F."/>
        </authorList>
    </citation>
    <scope>NUCLEOTIDE SEQUENCE</scope>
    <source>
        <strain evidence="7">109J</strain>
    </source>
</reference>
<keyword evidence="4 6" id="KW-1133">Transmembrane helix</keyword>
<name>D3K481_BDEBC</name>
<dbReference type="Pfam" id="PF07963">
    <property type="entry name" value="N_methyl"/>
    <property type="match status" value="1"/>
</dbReference>
<dbReference type="GO" id="GO:0016020">
    <property type="term" value="C:membrane"/>
    <property type="evidence" value="ECO:0007669"/>
    <property type="project" value="UniProtKB-SubCell"/>
</dbReference>
<sequence>MFSVSRKSQSGFSLVELMVVVAIIGVLASIAVPAINKYLAKARQSEAKTNLSSLYTSEKAFYAEYTAYHTMFGAIGYSPEGKLRYNVGFNAPGAPEAGATNGYNNPPTAAPGNTRNTAAYCGTTGVIGAAGCTVLAGATNAVVPGLPATLLNGTQFRAAAIAVIHTAMPAGDVWTIDQNKDLRNPTPGIP</sequence>
<keyword evidence="5 6" id="KW-0472">Membrane</keyword>
<proteinExistence type="predicted"/>
<dbReference type="NCBIfam" id="TIGR02532">
    <property type="entry name" value="IV_pilin_GFxxxE"/>
    <property type="match status" value="1"/>
</dbReference>
<evidence type="ECO:0000256" key="6">
    <source>
        <dbReference type="SAM" id="Phobius"/>
    </source>
</evidence>
<dbReference type="GeneID" id="93014739"/>
<evidence type="ECO:0000256" key="5">
    <source>
        <dbReference type="ARBA" id="ARBA00023136"/>
    </source>
</evidence>
<dbReference type="InterPro" id="IPR012902">
    <property type="entry name" value="N_methyl_site"/>
</dbReference>
<accession>D3K481</accession>
<dbReference type="EMBL" id="GU368923">
    <property type="protein sequence ID" value="ADB84850.1"/>
    <property type="molecule type" value="Genomic_DNA"/>
</dbReference>
<dbReference type="SUPFAM" id="SSF54523">
    <property type="entry name" value="Pili subunits"/>
    <property type="match status" value="1"/>
</dbReference>
<keyword evidence="2" id="KW-0488">Methylation</keyword>
<dbReference type="PANTHER" id="PTHR30093:SF44">
    <property type="entry name" value="TYPE II SECRETION SYSTEM CORE PROTEIN G"/>
    <property type="match status" value="1"/>
</dbReference>
<dbReference type="RefSeq" id="WP_011163788.1">
    <property type="nucleotide sequence ID" value="NZ_CP160484.1"/>
</dbReference>
<dbReference type="PROSITE" id="PS00409">
    <property type="entry name" value="PROKAR_NTER_METHYL"/>
    <property type="match status" value="1"/>
</dbReference>
<evidence type="ECO:0000256" key="1">
    <source>
        <dbReference type="ARBA" id="ARBA00004167"/>
    </source>
</evidence>
<dbReference type="InterPro" id="IPR028188">
    <property type="entry name" value="Pilin_PilA"/>
</dbReference>
<dbReference type="PANTHER" id="PTHR30093">
    <property type="entry name" value="GENERAL SECRETION PATHWAY PROTEIN G"/>
    <property type="match status" value="1"/>
</dbReference>
<dbReference type="SMR" id="D3K481"/>
<organism evidence="8">
    <name type="scientific">Bdellovibrio bacteriovorus</name>
    <dbReference type="NCBI Taxonomy" id="959"/>
    <lineage>
        <taxon>Bacteria</taxon>
        <taxon>Pseudomonadati</taxon>
        <taxon>Bdellovibrionota</taxon>
        <taxon>Bdellovibrionia</taxon>
        <taxon>Bdellovibrionales</taxon>
        <taxon>Pseudobdellovibrionaceae</taxon>
        <taxon>Bdellovibrio</taxon>
    </lineage>
</organism>
<dbReference type="AlphaFoldDB" id="D3K481"/>
<evidence type="ECO:0000256" key="2">
    <source>
        <dbReference type="ARBA" id="ARBA00022481"/>
    </source>
</evidence>
<dbReference type="OMA" id="KAFYAEY"/>
<dbReference type="EMBL" id="GU368922">
    <property type="protein sequence ID" value="ADB84849.1"/>
    <property type="molecule type" value="Genomic_DNA"/>
</dbReference>